<comment type="caution">
    <text evidence="1">The sequence shown here is derived from an EMBL/GenBank/DDBJ whole genome shotgun (WGS) entry which is preliminary data.</text>
</comment>
<evidence type="ECO:0000313" key="1">
    <source>
        <dbReference type="EMBL" id="MBU9360757.1"/>
    </source>
</evidence>
<organism evidence="1 2">
    <name type="scientific">Burkholderia multivorans</name>
    <dbReference type="NCBI Taxonomy" id="87883"/>
    <lineage>
        <taxon>Bacteria</taxon>
        <taxon>Pseudomonadati</taxon>
        <taxon>Pseudomonadota</taxon>
        <taxon>Betaproteobacteria</taxon>
        <taxon>Burkholderiales</taxon>
        <taxon>Burkholderiaceae</taxon>
        <taxon>Burkholderia</taxon>
        <taxon>Burkholderia cepacia complex</taxon>
    </lineage>
</organism>
<evidence type="ECO:0000313" key="2">
    <source>
        <dbReference type="Proteomes" id="UP001196915"/>
    </source>
</evidence>
<sequence>MPTCDQDMVPISKARSRLTEQVDDAVAGTEKVLTKRGSPDVAFVDARRAGYDHALEAEHGRCVLLDDAERALEEARAGKLISKADFRKSLRRPAPGEI</sequence>
<dbReference type="AlphaFoldDB" id="A0AAP2HQF1"/>
<gene>
    <name evidence="1" type="ORF">KTE52_31010</name>
</gene>
<proteinExistence type="predicted"/>
<reference evidence="1" key="1">
    <citation type="submission" date="2021-06" db="EMBL/GenBank/DDBJ databases">
        <title>A collection of bacterial strains from the Burkholderia cepacia Research Laboratory and Repository.</title>
        <authorList>
            <person name="Lipuma J."/>
            <person name="Spilker T."/>
        </authorList>
    </citation>
    <scope>NUCLEOTIDE SEQUENCE</scope>
    <source>
        <strain evidence="1">AU37435</strain>
    </source>
</reference>
<accession>A0AAP2HQF1</accession>
<protein>
    <submittedName>
        <fullName evidence="1">Type II toxin-antitoxin system Phd/YefM family antitoxin</fullName>
    </submittedName>
</protein>
<dbReference type="EMBL" id="JAHPMX010000038">
    <property type="protein sequence ID" value="MBU9360757.1"/>
    <property type="molecule type" value="Genomic_DNA"/>
</dbReference>
<dbReference type="Proteomes" id="UP001196915">
    <property type="component" value="Unassembled WGS sequence"/>
</dbReference>
<name>A0AAP2HQF1_9BURK</name>